<evidence type="ECO:0000256" key="3">
    <source>
        <dbReference type="SAM" id="MobiDB-lite"/>
    </source>
</evidence>
<feature type="compositionally biased region" description="Polar residues" evidence="3">
    <location>
        <begin position="30"/>
        <end position="40"/>
    </location>
</feature>
<dbReference type="EMBL" id="JBBWUH010000005">
    <property type="protein sequence ID" value="KAK8166754.1"/>
    <property type="molecule type" value="Genomic_DNA"/>
</dbReference>
<dbReference type="InterPro" id="IPR036390">
    <property type="entry name" value="WH_DNA-bd_sf"/>
</dbReference>
<dbReference type="CDD" id="cd07323">
    <property type="entry name" value="LAM"/>
    <property type="match status" value="1"/>
</dbReference>
<feature type="region of interest" description="Disordered" evidence="3">
    <location>
        <begin position="749"/>
        <end position="834"/>
    </location>
</feature>
<gene>
    <name evidence="5" type="ORF">IWX90DRAFT_486626</name>
</gene>
<feature type="compositionally biased region" description="Polar residues" evidence="3">
    <location>
        <begin position="373"/>
        <end position="382"/>
    </location>
</feature>
<accession>A0ABR1XTY1</accession>
<feature type="compositionally biased region" description="Polar residues" evidence="3">
    <location>
        <begin position="595"/>
        <end position="608"/>
    </location>
</feature>
<evidence type="ECO:0000259" key="4">
    <source>
        <dbReference type="PROSITE" id="PS50961"/>
    </source>
</evidence>
<feature type="compositionally biased region" description="Polar residues" evidence="3">
    <location>
        <begin position="117"/>
        <end position="135"/>
    </location>
</feature>
<dbReference type="SMART" id="SM00715">
    <property type="entry name" value="LA"/>
    <property type="match status" value="1"/>
</dbReference>
<feature type="compositionally biased region" description="Polar residues" evidence="3">
    <location>
        <begin position="793"/>
        <end position="806"/>
    </location>
</feature>
<evidence type="ECO:0000256" key="2">
    <source>
        <dbReference type="PROSITE-ProRule" id="PRU00332"/>
    </source>
</evidence>
<dbReference type="InterPro" id="IPR006630">
    <property type="entry name" value="La_HTH"/>
</dbReference>
<dbReference type="Gene3D" id="1.10.10.10">
    <property type="entry name" value="Winged helix-like DNA-binding domain superfamily/Winged helix DNA-binding domain"/>
    <property type="match status" value="1"/>
</dbReference>
<comment type="caution">
    <text evidence="5">The sequence shown here is derived from an EMBL/GenBank/DDBJ whole genome shotgun (WGS) entry which is preliminary data.</text>
</comment>
<feature type="region of interest" description="Disordered" evidence="3">
    <location>
        <begin position="878"/>
        <end position="914"/>
    </location>
</feature>
<dbReference type="SUPFAM" id="SSF46785">
    <property type="entry name" value="Winged helix' DNA-binding domain"/>
    <property type="match status" value="1"/>
</dbReference>
<feature type="compositionally biased region" description="Gly residues" evidence="3">
    <location>
        <begin position="550"/>
        <end position="563"/>
    </location>
</feature>
<feature type="compositionally biased region" description="Basic and acidic residues" evidence="3">
    <location>
        <begin position="383"/>
        <end position="400"/>
    </location>
</feature>
<feature type="compositionally biased region" description="Low complexity" evidence="3">
    <location>
        <begin position="417"/>
        <end position="426"/>
    </location>
</feature>
<feature type="compositionally biased region" description="Polar residues" evidence="3">
    <location>
        <begin position="206"/>
        <end position="222"/>
    </location>
</feature>
<feature type="domain" description="HTH La-type RNA-binding" evidence="4">
    <location>
        <begin position="656"/>
        <end position="747"/>
    </location>
</feature>
<dbReference type="InterPro" id="IPR045180">
    <property type="entry name" value="La_dom_prot"/>
</dbReference>
<sequence>MAATFSYAQAAKGMSSAATTTSQSSKAPSGATTPYTSEPGATNWAEDSEASASASASVAENGAPPSAAKADETVSNGIATHNQKQGLSSLQAADSGISSPSIGASSTSATKEDDISSVPNASSESTWDSKSQASNAADKPAEQSEQTSEKKSTKERKKREDKKDDKEKEKEKEKVPAKPLHDAPIPVVNIWKQRAEASAKAKTFVPTPSKQTPPASKPTGQTGAAKANEPTKVNVGKKGKEVSVDDELLKTPSKSKEDEQAARRAQTDATRTKFKAVQQANSAQQLPPVKDQESWPTPDGAVDEDRKKAQQEKNNDKSDKDKAPSSLKTHGKNEWVSMPYVPSVVFSTAIPNTNPRRGGRGGGRSGVGPGRTATANINGTSGSDKDPGVTHGEQSRRGRAEAASQEAAPTKSKRTSSADSAADGSGEIQRNEGNAQVARSPHAEGPPASFTGSHHAGKNNGASRHKSSRKYGQGGLGDRRKEDGSVSPSDPSASGPRRSSAFGNDGEQGRRRSFSQGDGQQLPPRANGSERRNGQFGSISGRERGDNRGRGNGRGGRNGGHGYSNGQHGNYGNGHYSLPRSPPGGYSAEHYFPHGSQQQRGYRGARSQSLQTEAFYGRPHPGYPGGQPGMAPLQTYMNGAYDYPMPPLSAVPYTHYVDPYNLVRAVLMQLDYYFSVDNLCKDMYLRKHMDSQGFVFLNFISEFNRVKHLTTDMNLIKYACSLSTSIEIKVGSDGKDRLRRREGWEQWVLPVGDRDSAAQNDGPGEVNQPSVAPPQPFDPRYMMQYPPMAPTDMPSSLTSGSGSFQPLNGVVHATSPMNGADLPNGGPHSETLPSQFSGLNVAAVPSFAPNSSSNGVNPEADSFADSQTKGLTVIVRKTEKPSQPQSDSSHREEEISASELHQTGPGINGHGPVEVNEVRKSSDVVLTRSLSPPSPSETSSMRLYWVKDQQDPSQSLPADAHVVLYTNLYRTASSRRDAAPVGSCPYDMDVLYQFWSHFLVRNFNSRMYHEFRRLALEDAGHRASDVGLKSLIKYYSEALTSHIEIREHVAQHYVELVQSEGSHEDRPTLKQLQSDWRNGSITGRNRKKLSALMDGDLKAALVQ</sequence>
<feature type="compositionally biased region" description="Gly residues" evidence="3">
    <location>
        <begin position="360"/>
        <end position="369"/>
    </location>
</feature>
<feature type="compositionally biased region" description="Polar residues" evidence="3">
    <location>
        <begin position="73"/>
        <end position="92"/>
    </location>
</feature>
<dbReference type="SMART" id="SM00684">
    <property type="entry name" value="DM15"/>
    <property type="match status" value="2"/>
</dbReference>
<feature type="compositionally biased region" description="Polar residues" evidence="3">
    <location>
        <begin position="345"/>
        <end position="355"/>
    </location>
</feature>
<dbReference type="Proteomes" id="UP001456524">
    <property type="component" value="Unassembled WGS sequence"/>
</dbReference>
<feature type="compositionally biased region" description="Basic and acidic residues" evidence="3">
    <location>
        <begin position="238"/>
        <end position="266"/>
    </location>
</feature>
<dbReference type="PANTHER" id="PTHR22792:SF132">
    <property type="entry name" value="LA-RELATED PROTEIN 1"/>
    <property type="match status" value="1"/>
</dbReference>
<dbReference type="PANTHER" id="PTHR22792">
    <property type="entry name" value="LUPUS LA PROTEIN-RELATED"/>
    <property type="match status" value="1"/>
</dbReference>
<dbReference type="Pfam" id="PF05383">
    <property type="entry name" value="La"/>
    <property type="match status" value="1"/>
</dbReference>
<reference evidence="5 6" key="1">
    <citation type="journal article" date="2022" name="G3 (Bethesda)">
        <title>Enemy or ally: a genomic approach to elucidate the lifestyle of Phyllosticta citrichinaensis.</title>
        <authorList>
            <person name="Buijs V.A."/>
            <person name="Groenewald J.Z."/>
            <person name="Haridas S."/>
            <person name="LaButti K.M."/>
            <person name="Lipzen A."/>
            <person name="Martin F.M."/>
            <person name="Barry K."/>
            <person name="Grigoriev I.V."/>
            <person name="Crous P.W."/>
            <person name="Seidl M.F."/>
        </authorList>
    </citation>
    <scope>NUCLEOTIDE SEQUENCE [LARGE SCALE GENOMIC DNA]</scope>
    <source>
        <strain evidence="5 6">CBS 129764</strain>
    </source>
</reference>
<feature type="region of interest" description="Disordered" evidence="3">
    <location>
        <begin position="1"/>
        <end position="608"/>
    </location>
</feature>
<feature type="compositionally biased region" description="Basic and acidic residues" evidence="3">
    <location>
        <begin position="139"/>
        <end position="152"/>
    </location>
</feature>
<feature type="compositionally biased region" description="Low complexity" evidence="3">
    <location>
        <begin position="15"/>
        <end position="29"/>
    </location>
</feature>
<dbReference type="InterPro" id="IPR036388">
    <property type="entry name" value="WH-like_DNA-bd_sf"/>
</dbReference>
<keyword evidence="1 2" id="KW-0694">RNA-binding</keyword>
<feature type="compositionally biased region" description="Low complexity" evidence="3">
    <location>
        <begin position="564"/>
        <end position="577"/>
    </location>
</feature>
<feature type="compositionally biased region" description="Low complexity" evidence="3">
    <location>
        <begin position="95"/>
        <end position="109"/>
    </location>
</feature>
<dbReference type="PROSITE" id="PS50961">
    <property type="entry name" value="HTH_LA"/>
    <property type="match status" value="1"/>
</dbReference>
<evidence type="ECO:0000313" key="5">
    <source>
        <dbReference type="EMBL" id="KAK8166754.1"/>
    </source>
</evidence>
<name>A0ABR1XTY1_9PEZI</name>
<feature type="compositionally biased region" description="Low complexity" evidence="3">
    <location>
        <begin position="50"/>
        <end position="60"/>
    </location>
</feature>
<keyword evidence="6" id="KW-1185">Reference proteome</keyword>
<feature type="compositionally biased region" description="Basic and acidic residues" evidence="3">
    <location>
        <begin position="161"/>
        <end position="181"/>
    </location>
</feature>
<proteinExistence type="predicted"/>
<feature type="compositionally biased region" description="Basic and acidic residues" evidence="3">
    <location>
        <begin position="303"/>
        <end position="323"/>
    </location>
</feature>
<dbReference type="InterPro" id="IPR006607">
    <property type="entry name" value="DM15"/>
</dbReference>
<dbReference type="Pfam" id="PF21071">
    <property type="entry name" value="LARP1_HEAT"/>
    <property type="match status" value="1"/>
</dbReference>
<organism evidence="5 6">
    <name type="scientific">Phyllosticta citrichinensis</name>
    <dbReference type="NCBI Taxonomy" id="1130410"/>
    <lineage>
        <taxon>Eukaryota</taxon>
        <taxon>Fungi</taxon>
        <taxon>Dikarya</taxon>
        <taxon>Ascomycota</taxon>
        <taxon>Pezizomycotina</taxon>
        <taxon>Dothideomycetes</taxon>
        <taxon>Dothideomycetes incertae sedis</taxon>
        <taxon>Botryosphaeriales</taxon>
        <taxon>Phyllostictaceae</taxon>
        <taxon>Phyllosticta</taxon>
    </lineage>
</organism>
<evidence type="ECO:0000256" key="1">
    <source>
        <dbReference type="ARBA" id="ARBA00022884"/>
    </source>
</evidence>
<evidence type="ECO:0000313" key="6">
    <source>
        <dbReference type="Proteomes" id="UP001456524"/>
    </source>
</evidence>
<protein>
    <recommendedName>
        <fullName evidence="4">HTH La-type RNA-binding domain-containing protein</fullName>
    </recommendedName>
</protein>